<keyword evidence="2" id="KW-1185">Reference proteome</keyword>
<dbReference type="PANTHER" id="PTHR34822:SF1">
    <property type="entry name" value="GRPB FAMILY PROTEIN"/>
    <property type="match status" value="1"/>
</dbReference>
<accession>A0A5C8NQQ7</accession>
<dbReference type="PANTHER" id="PTHR34822">
    <property type="entry name" value="GRPB DOMAIN PROTEIN (AFU_ORTHOLOGUE AFUA_1G01530)"/>
    <property type="match status" value="1"/>
</dbReference>
<dbReference type="Proteomes" id="UP000321574">
    <property type="component" value="Unassembled WGS sequence"/>
</dbReference>
<organism evidence="1 2">
    <name type="scientific">Cerasibacillus terrae</name>
    <dbReference type="NCBI Taxonomy" id="2498845"/>
    <lineage>
        <taxon>Bacteria</taxon>
        <taxon>Bacillati</taxon>
        <taxon>Bacillota</taxon>
        <taxon>Bacilli</taxon>
        <taxon>Bacillales</taxon>
        <taxon>Bacillaceae</taxon>
        <taxon>Cerasibacillus</taxon>
    </lineage>
</organism>
<gene>
    <name evidence="1" type="ORF">FHP05_10750</name>
</gene>
<dbReference type="RefSeq" id="WP_147668110.1">
    <property type="nucleotide sequence ID" value="NZ_VDUW01000007.1"/>
</dbReference>
<dbReference type="Gene3D" id="3.30.460.10">
    <property type="entry name" value="Beta Polymerase, domain 2"/>
    <property type="match status" value="1"/>
</dbReference>
<comment type="caution">
    <text evidence="1">The sequence shown here is derived from an EMBL/GenBank/DDBJ whole genome shotgun (WGS) entry which is preliminary data.</text>
</comment>
<dbReference type="OrthoDB" id="9799092at2"/>
<evidence type="ECO:0000313" key="1">
    <source>
        <dbReference type="EMBL" id="TXL63652.1"/>
    </source>
</evidence>
<proteinExistence type="predicted"/>
<dbReference type="AlphaFoldDB" id="A0A5C8NQQ7"/>
<dbReference type="SUPFAM" id="SSF81301">
    <property type="entry name" value="Nucleotidyltransferase"/>
    <property type="match status" value="1"/>
</dbReference>
<dbReference type="InterPro" id="IPR043519">
    <property type="entry name" value="NT_sf"/>
</dbReference>
<protein>
    <submittedName>
        <fullName evidence="1">GrpB family protein</fullName>
    </submittedName>
</protein>
<dbReference type="Pfam" id="PF04229">
    <property type="entry name" value="GrpB"/>
    <property type="match status" value="1"/>
</dbReference>
<name>A0A5C8NQQ7_9BACI</name>
<sequence>MELGLKRDEVRLVDYTPKWKDEFQNVKKEIIESLHLKEEQVEHIGSTSIHNMPAKPIIDIVVGVDDLAGVDDDVITGLKCIGFLRLRVERPNEIVFARFKDDTYMEKTHYIHLTDYQGELWHNLLFFRNFLNENELARLEYRQLKEAYVSQFSTGIKQYTDYKEKFVRDICAKGKR</sequence>
<reference evidence="1 2" key="1">
    <citation type="submission" date="2019-06" db="EMBL/GenBank/DDBJ databases">
        <title>Cerasibacillus sp. nov., isolated from maize field.</title>
        <authorList>
            <person name="Lin S.-Y."/>
            <person name="Tsai C.-F."/>
            <person name="Young C.-C."/>
        </authorList>
    </citation>
    <scope>NUCLEOTIDE SEQUENCE [LARGE SCALE GENOMIC DNA]</scope>
    <source>
        <strain evidence="1 2">CC-CFT480</strain>
    </source>
</reference>
<dbReference type="EMBL" id="VDUW01000007">
    <property type="protein sequence ID" value="TXL63652.1"/>
    <property type="molecule type" value="Genomic_DNA"/>
</dbReference>
<evidence type="ECO:0000313" key="2">
    <source>
        <dbReference type="Proteomes" id="UP000321574"/>
    </source>
</evidence>
<dbReference type="InterPro" id="IPR007344">
    <property type="entry name" value="GrpB/CoaE"/>
</dbReference>